<proteinExistence type="predicted"/>
<reference evidence="2" key="1">
    <citation type="journal article" date="2014" name="Int. J. Syst. Evol. Microbiol.">
        <title>Complete genome sequence of Corynebacterium casei LMG S-19264T (=DSM 44701T), isolated from a smear-ripened cheese.</title>
        <authorList>
            <consortium name="US DOE Joint Genome Institute (JGI-PGF)"/>
            <person name="Walter F."/>
            <person name="Albersmeier A."/>
            <person name="Kalinowski J."/>
            <person name="Ruckert C."/>
        </authorList>
    </citation>
    <scope>NUCLEOTIDE SEQUENCE</scope>
    <source>
        <strain evidence="2">KCTC 22169</strain>
    </source>
</reference>
<dbReference type="Proteomes" id="UP000626148">
    <property type="component" value="Unassembled WGS sequence"/>
</dbReference>
<dbReference type="AlphaFoldDB" id="A0A918KG93"/>
<keyword evidence="3" id="KW-1185">Reference proteome</keyword>
<dbReference type="Gene3D" id="3.30.1330.60">
    <property type="entry name" value="OmpA-like domain"/>
    <property type="match status" value="1"/>
</dbReference>
<evidence type="ECO:0008006" key="4">
    <source>
        <dbReference type="Google" id="ProtNLM"/>
    </source>
</evidence>
<keyword evidence="1" id="KW-0732">Signal</keyword>
<evidence type="ECO:0000313" key="3">
    <source>
        <dbReference type="Proteomes" id="UP000626148"/>
    </source>
</evidence>
<dbReference type="RefSeq" id="WP_189610696.1">
    <property type="nucleotide sequence ID" value="NZ_BMXR01000008.1"/>
</dbReference>
<protein>
    <recommendedName>
        <fullName evidence="4">Outer membrane protein OmpA</fullName>
    </recommendedName>
</protein>
<dbReference type="SUPFAM" id="SSF103088">
    <property type="entry name" value="OmpA-like"/>
    <property type="match status" value="1"/>
</dbReference>
<organism evidence="2 3">
    <name type="scientific">Saccharospirillum salsuginis</name>
    <dbReference type="NCBI Taxonomy" id="418750"/>
    <lineage>
        <taxon>Bacteria</taxon>
        <taxon>Pseudomonadati</taxon>
        <taxon>Pseudomonadota</taxon>
        <taxon>Gammaproteobacteria</taxon>
        <taxon>Oceanospirillales</taxon>
        <taxon>Saccharospirillaceae</taxon>
        <taxon>Saccharospirillum</taxon>
    </lineage>
</organism>
<accession>A0A918KG93</accession>
<dbReference type="Gene3D" id="3.40.190.10">
    <property type="entry name" value="Periplasmic binding protein-like II"/>
    <property type="match status" value="2"/>
</dbReference>
<name>A0A918KG93_9GAMM</name>
<feature type="signal peptide" evidence="1">
    <location>
        <begin position="1"/>
        <end position="22"/>
    </location>
</feature>
<sequence>MKRKVQWAAWLTLALPAAGAQAVEFVDAVPLAQAMDPTVQECRQESGLNVPMRSNGADIVPLYANDYQLSPADGSLFADNDVSVTLHVENDIREQLKAYLSCDVPILRGTQGMLNAVADLTEQQDGTRQVAIYQHGYSNGGDALVSRANIQSTADLSGATIVTQAYGPHLSYLTQILDDAREDAANDGQSWQEPEIRYTEKLVGFQGNTPGAAFLEDDGIDAAFVITADARILTSGGNVGSGAEGSVKGAEIMLSTKSANRMISEVYVVRADYLENNRQQIEAFVKTLFSAEETVREDVVKQVVDWEAVGEHLLNDSGATDEAQQMWRDVETVGLQGNVDWSVAAEARSFKALNDEIQNGLVAQGLMASAHQLKMANWDYDAFAGGVFDQRRTSLPGFDNNKASSVVEDMKQSGELDKKALMEFEINFEPNQTSFSAADYQAKFNKVLEVAATYGGAVITVEGHSDPLNYLKMQHNGATPHELRSVQQAAKNLSMNRAIEVRDTVLDFAEEQGQTMDESQFVTLGHGIQEPKTGMCGGDPCPPKTQAEWLSNMRVTFRIVNVEAEASTFTPINAW</sequence>
<dbReference type="SUPFAM" id="SSF53850">
    <property type="entry name" value="Periplasmic binding protein-like II"/>
    <property type="match status" value="1"/>
</dbReference>
<gene>
    <name evidence="2" type="ORF">GCM10007392_33080</name>
</gene>
<feature type="chain" id="PRO_5037203492" description="Outer membrane protein OmpA" evidence="1">
    <location>
        <begin position="23"/>
        <end position="575"/>
    </location>
</feature>
<dbReference type="InterPro" id="IPR036737">
    <property type="entry name" value="OmpA-like_sf"/>
</dbReference>
<dbReference type="EMBL" id="BMXR01000008">
    <property type="protein sequence ID" value="GGX62564.1"/>
    <property type="molecule type" value="Genomic_DNA"/>
</dbReference>
<evidence type="ECO:0000313" key="2">
    <source>
        <dbReference type="EMBL" id="GGX62564.1"/>
    </source>
</evidence>
<comment type="caution">
    <text evidence="2">The sequence shown here is derived from an EMBL/GenBank/DDBJ whole genome shotgun (WGS) entry which is preliminary data.</text>
</comment>
<reference evidence="2" key="2">
    <citation type="submission" date="2020-09" db="EMBL/GenBank/DDBJ databases">
        <authorList>
            <person name="Sun Q."/>
            <person name="Kim S."/>
        </authorList>
    </citation>
    <scope>NUCLEOTIDE SEQUENCE</scope>
    <source>
        <strain evidence="2">KCTC 22169</strain>
    </source>
</reference>
<evidence type="ECO:0000256" key="1">
    <source>
        <dbReference type="SAM" id="SignalP"/>
    </source>
</evidence>